<feature type="compositionally biased region" description="Acidic residues" evidence="1">
    <location>
        <begin position="54"/>
        <end position="72"/>
    </location>
</feature>
<evidence type="ECO:0000313" key="2">
    <source>
        <dbReference type="Proteomes" id="UP000050795"/>
    </source>
</evidence>
<feature type="region of interest" description="Disordered" evidence="1">
    <location>
        <begin position="1"/>
        <end position="110"/>
    </location>
</feature>
<name>A0AA85JPS1_TRIRE</name>
<accession>A0AA85JPS1</accession>
<dbReference type="Proteomes" id="UP000050795">
    <property type="component" value="Unassembled WGS sequence"/>
</dbReference>
<reference evidence="3" key="2">
    <citation type="submission" date="2023-11" db="UniProtKB">
        <authorList>
            <consortium name="WormBaseParasite"/>
        </authorList>
    </citation>
    <scope>IDENTIFICATION</scope>
</reference>
<evidence type="ECO:0000256" key="1">
    <source>
        <dbReference type="SAM" id="MobiDB-lite"/>
    </source>
</evidence>
<proteinExistence type="predicted"/>
<sequence length="119" mass="13313">MMNVVNQQKLRQQQQQKSALNNCKKSAPKISRRSKQLPLCEDDGAATASADHVDDVDDGDEDGEDDEDEDDESHLNVTLNTLQPEYNDGDHDHGHLIKKNFSGRGDQLKDDQESIIVLV</sequence>
<feature type="compositionally biased region" description="Basic residues" evidence="1">
    <location>
        <begin position="26"/>
        <end position="35"/>
    </location>
</feature>
<reference evidence="2" key="1">
    <citation type="submission" date="2022-06" db="EMBL/GenBank/DDBJ databases">
        <authorList>
            <person name="Berger JAMES D."/>
            <person name="Berger JAMES D."/>
        </authorList>
    </citation>
    <scope>NUCLEOTIDE SEQUENCE [LARGE SCALE GENOMIC DNA]</scope>
</reference>
<dbReference type="AlphaFoldDB" id="A0AA85JPS1"/>
<organism evidence="2 3">
    <name type="scientific">Trichobilharzia regenti</name>
    <name type="common">Nasal bird schistosome</name>
    <dbReference type="NCBI Taxonomy" id="157069"/>
    <lineage>
        <taxon>Eukaryota</taxon>
        <taxon>Metazoa</taxon>
        <taxon>Spiralia</taxon>
        <taxon>Lophotrochozoa</taxon>
        <taxon>Platyhelminthes</taxon>
        <taxon>Trematoda</taxon>
        <taxon>Digenea</taxon>
        <taxon>Strigeidida</taxon>
        <taxon>Schistosomatoidea</taxon>
        <taxon>Schistosomatidae</taxon>
        <taxon>Trichobilharzia</taxon>
    </lineage>
</organism>
<evidence type="ECO:0000313" key="3">
    <source>
        <dbReference type="WBParaSite" id="TREG1_33170.1"/>
    </source>
</evidence>
<dbReference type="WBParaSite" id="TREG1_33170.1">
    <property type="protein sequence ID" value="TREG1_33170.1"/>
    <property type="gene ID" value="TREG1_33170"/>
</dbReference>
<keyword evidence="2" id="KW-1185">Reference proteome</keyword>
<protein>
    <submittedName>
        <fullName evidence="3">Uncharacterized protein</fullName>
    </submittedName>
</protein>
<feature type="compositionally biased region" description="Low complexity" evidence="1">
    <location>
        <begin position="7"/>
        <end position="17"/>
    </location>
</feature>
<feature type="compositionally biased region" description="Polar residues" evidence="1">
    <location>
        <begin position="75"/>
        <end position="84"/>
    </location>
</feature>